<dbReference type="PANTHER" id="PTHR47354">
    <property type="entry name" value="NADH OXIDOREDUCTASE HCR"/>
    <property type="match status" value="1"/>
</dbReference>
<dbReference type="RefSeq" id="WP_165257270.1">
    <property type="nucleotide sequence ID" value="NZ_JAAKZY010000024.1"/>
</dbReference>
<evidence type="ECO:0000256" key="3">
    <source>
        <dbReference type="ARBA" id="ARBA00022714"/>
    </source>
</evidence>
<dbReference type="Gene3D" id="3.40.50.80">
    <property type="entry name" value="Nucleotide-binding domain of ferredoxin-NADP reductase (FNR) module"/>
    <property type="match status" value="1"/>
</dbReference>
<dbReference type="CDD" id="cd06185">
    <property type="entry name" value="PDR_like"/>
    <property type="match status" value="1"/>
</dbReference>
<keyword evidence="3" id="KW-0001">2Fe-2S</keyword>
<dbReference type="AlphaFoldDB" id="A0A6G4V2F9"/>
<dbReference type="InterPro" id="IPR036010">
    <property type="entry name" value="2Fe-2S_ferredoxin-like_sf"/>
</dbReference>
<dbReference type="SUPFAM" id="SSF54292">
    <property type="entry name" value="2Fe-2S ferredoxin-like"/>
    <property type="match status" value="1"/>
</dbReference>
<dbReference type="PANTHER" id="PTHR47354:SF1">
    <property type="entry name" value="CARNITINE MONOOXYGENASE REDUCTASE SUBUNIT"/>
    <property type="match status" value="1"/>
</dbReference>
<evidence type="ECO:0000256" key="5">
    <source>
        <dbReference type="ARBA" id="ARBA00023002"/>
    </source>
</evidence>
<sequence>MITVRVTGIADETDQVKSFRLVRSDGAPLGPYAAGAHIDVTGPTGITRQYSLCGPPHETGSFLVAVKRETPSRGGSDAMHDNVRLGSELRISEPRNLFGLAPDAGEHVLVGAGIGVTPLIAMAYQLHREGRKFRLHYFASTRGQASFADLLELSGFAARVRFHFGVPRPGQQDALDAILSNLGPGTHVYTCGPKEFMRRVTVTAARSLPEERVHIEHFQPPDPVGEPDAEFELELDTGEVFTVPADRSIVDVLAENGFDVDTSCREGICGTCVLPVLEGEPDHRDNCLTRKEKAANDQIATCVSRARGRRLVIEF</sequence>
<keyword evidence="5" id="KW-0560">Oxidoreductase</keyword>
<proteinExistence type="predicted"/>
<dbReference type="InterPro" id="IPR017927">
    <property type="entry name" value="FAD-bd_FR_type"/>
</dbReference>
<dbReference type="PROSITE" id="PS00197">
    <property type="entry name" value="2FE2S_FER_1"/>
    <property type="match status" value="1"/>
</dbReference>
<dbReference type="GO" id="GO:0046872">
    <property type="term" value="F:metal ion binding"/>
    <property type="evidence" value="ECO:0007669"/>
    <property type="project" value="UniProtKB-KW"/>
</dbReference>
<dbReference type="PRINTS" id="PR00409">
    <property type="entry name" value="PHDIOXRDTASE"/>
</dbReference>
<feature type="domain" description="FAD-binding FR-type" evidence="9">
    <location>
        <begin position="1"/>
        <end position="101"/>
    </location>
</feature>
<dbReference type="Gene3D" id="3.10.20.30">
    <property type="match status" value="1"/>
</dbReference>
<evidence type="ECO:0000256" key="1">
    <source>
        <dbReference type="ARBA" id="ARBA00001974"/>
    </source>
</evidence>
<keyword evidence="6" id="KW-0408">Iron</keyword>
<keyword evidence="4" id="KW-0479">Metal-binding</keyword>
<dbReference type="GO" id="GO:0051537">
    <property type="term" value="F:2 iron, 2 sulfur cluster binding"/>
    <property type="evidence" value="ECO:0007669"/>
    <property type="project" value="UniProtKB-KW"/>
</dbReference>
<dbReference type="InterPro" id="IPR012675">
    <property type="entry name" value="Beta-grasp_dom_sf"/>
</dbReference>
<dbReference type="SUPFAM" id="SSF52343">
    <property type="entry name" value="Ferredoxin reductase-like, C-terminal NADP-linked domain"/>
    <property type="match status" value="1"/>
</dbReference>
<dbReference type="SUPFAM" id="SSF63380">
    <property type="entry name" value="Riboflavin synthase domain-like"/>
    <property type="match status" value="1"/>
</dbReference>
<evidence type="ECO:0000259" key="9">
    <source>
        <dbReference type="PROSITE" id="PS51384"/>
    </source>
</evidence>
<evidence type="ECO:0000313" key="11">
    <source>
        <dbReference type="Proteomes" id="UP000472335"/>
    </source>
</evidence>
<protein>
    <submittedName>
        <fullName evidence="10">Oxidoreductase</fullName>
    </submittedName>
</protein>
<dbReference type="Proteomes" id="UP000472335">
    <property type="component" value="Unassembled WGS sequence"/>
</dbReference>
<keyword evidence="2" id="KW-0285">Flavoprotein</keyword>
<dbReference type="EMBL" id="JAAKZY010000024">
    <property type="protein sequence ID" value="NGO08067.1"/>
    <property type="molecule type" value="Genomic_DNA"/>
</dbReference>
<comment type="caution">
    <text evidence="10">The sequence shown here is derived from an EMBL/GenBank/DDBJ whole genome shotgun (WGS) entry which is preliminary data.</text>
</comment>
<dbReference type="InterPro" id="IPR006058">
    <property type="entry name" value="2Fe2S_fd_BS"/>
</dbReference>
<evidence type="ECO:0000256" key="6">
    <source>
        <dbReference type="ARBA" id="ARBA00023004"/>
    </source>
</evidence>
<evidence type="ECO:0000256" key="4">
    <source>
        <dbReference type="ARBA" id="ARBA00022723"/>
    </source>
</evidence>
<dbReference type="Gene3D" id="2.40.30.10">
    <property type="entry name" value="Translation factors"/>
    <property type="match status" value="1"/>
</dbReference>
<reference evidence="10 11" key="1">
    <citation type="submission" date="2020-02" db="EMBL/GenBank/DDBJ databases">
        <title>Whole-genome analyses of novel actinobacteria.</title>
        <authorList>
            <person name="Sahin N."/>
            <person name="Gencbay T."/>
        </authorList>
    </citation>
    <scope>NUCLEOTIDE SEQUENCE [LARGE SCALE GENOMIC DNA]</scope>
    <source>
        <strain evidence="10 11">HC44</strain>
    </source>
</reference>
<feature type="domain" description="2Fe-2S ferredoxin-type" evidence="8">
    <location>
        <begin position="229"/>
        <end position="315"/>
    </location>
</feature>
<accession>A0A6G4V2F9</accession>
<evidence type="ECO:0000256" key="2">
    <source>
        <dbReference type="ARBA" id="ARBA00022630"/>
    </source>
</evidence>
<dbReference type="GO" id="GO:0016491">
    <property type="term" value="F:oxidoreductase activity"/>
    <property type="evidence" value="ECO:0007669"/>
    <property type="project" value="UniProtKB-KW"/>
</dbReference>
<dbReference type="InterPro" id="IPR039261">
    <property type="entry name" value="FNR_nucleotide-bd"/>
</dbReference>
<comment type="cofactor">
    <cofactor evidence="1">
        <name>FAD</name>
        <dbReference type="ChEBI" id="CHEBI:57692"/>
    </cofactor>
</comment>
<gene>
    <name evidence="10" type="ORF">G5C60_10495</name>
</gene>
<name>A0A6G4V2F9_9ACTN</name>
<dbReference type="CDD" id="cd00207">
    <property type="entry name" value="fer2"/>
    <property type="match status" value="1"/>
</dbReference>
<evidence type="ECO:0000256" key="7">
    <source>
        <dbReference type="ARBA" id="ARBA00023014"/>
    </source>
</evidence>
<dbReference type="InterPro" id="IPR017938">
    <property type="entry name" value="Riboflavin_synthase-like_b-brl"/>
</dbReference>
<organism evidence="10 11">
    <name type="scientific">Streptomyces scabichelini</name>
    <dbReference type="NCBI Taxonomy" id="2711217"/>
    <lineage>
        <taxon>Bacteria</taxon>
        <taxon>Bacillati</taxon>
        <taxon>Actinomycetota</taxon>
        <taxon>Actinomycetes</taxon>
        <taxon>Kitasatosporales</taxon>
        <taxon>Streptomycetaceae</taxon>
        <taxon>Streptomyces</taxon>
    </lineage>
</organism>
<dbReference type="PROSITE" id="PS51384">
    <property type="entry name" value="FAD_FR"/>
    <property type="match status" value="1"/>
</dbReference>
<dbReference type="PROSITE" id="PS51085">
    <property type="entry name" value="2FE2S_FER_2"/>
    <property type="match status" value="1"/>
</dbReference>
<dbReference type="InterPro" id="IPR001041">
    <property type="entry name" value="2Fe-2S_ferredoxin-type"/>
</dbReference>
<dbReference type="InterPro" id="IPR050415">
    <property type="entry name" value="MRET"/>
</dbReference>
<evidence type="ECO:0000313" key="10">
    <source>
        <dbReference type="EMBL" id="NGO08067.1"/>
    </source>
</evidence>
<evidence type="ECO:0000259" key="8">
    <source>
        <dbReference type="PROSITE" id="PS51085"/>
    </source>
</evidence>
<keyword evidence="11" id="KW-1185">Reference proteome</keyword>
<keyword evidence="7" id="KW-0411">Iron-sulfur</keyword>
<dbReference type="Pfam" id="PF00111">
    <property type="entry name" value="Fer2"/>
    <property type="match status" value="1"/>
</dbReference>